<dbReference type="GO" id="GO:0009279">
    <property type="term" value="C:cell outer membrane"/>
    <property type="evidence" value="ECO:0007669"/>
    <property type="project" value="UniProtKB-SubCell"/>
</dbReference>
<gene>
    <name evidence="9" type="ORF">DW190_08010</name>
    <name evidence="8" type="ORF">DW794_07140</name>
</gene>
<dbReference type="Pfam" id="PF08842">
    <property type="entry name" value="Mfa2"/>
    <property type="match status" value="1"/>
</dbReference>
<evidence type="ECO:0000313" key="9">
    <source>
        <dbReference type="EMBL" id="RHH91477.1"/>
    </source>
</evidence>
<dbReference type="RefSeq" id="WP_022043087.1">
    <property type="nucleotide sequence ID" value="NZ_CAXSLD010000011.1"/>
</dbReference>
<keyword evidence="3" id="KW-0732">Signal</keyword>
<comment type="similarity">
    <text evidence="2">Belongs to the bacteroidetes fimbrillin superfamily. FimB/Mfa2 family.</text>
</comment>
<keyword evidence="6" id="KW-0998">Cell outer membrane</keyword>
<dbReference type="AlphaFoldDB" id="A0A414YWE8"/>
<evidence type="ECO:0008006" key="12">
    <source>
        <dbReference type="Google" id="ProtNLM"/>
    </source>
</evidence>
<protein>
    <recommendedName>
        <fullName evidence="12">FimB/Mfa2 family fimbrial subunit</fullName>
    </recommendedName>
</protein>
<evidence type="ECO:0000256" key="1">
    <source>
        <dbReference type="ARBA" id="ARBA00004442"/>
    </source>
</evidence>
<evidence type="ECO:0000256" key="6">
    <source>
        <dbReference type="ARBA" id="ARBA00023237"/>
    </source>
</evidence>
<organism evidence="9 10">
    <name type="scientific">Bacteroides caccae</name>
    <dbReference type="NCBI Taxonomy" id="47678"/>
    <lineage>
        <taxon>Bacteria</taxon>
        <taxon>Pseudomonadati</taxon>
        <taxon>Bacteroidota</taxon>
        <taxon>Bacteroidia</taxon>
        <taxon>Bacteroidales</taxon>
        <taxon>Bacteroidaceae</taxon>
        <taxon>Bacteroides</taxon>
    </lineage>
</organism>
<evidence type="ECO:0000313" key="8">
    <source>
        <dbReference type="EMBL" id="RHD50240.1"/>
    </source>
</evidence>
<dbReference type="Gene3D" id="2.60.40.2090">
    <property type="match status" value="1"/>
</dbReference>
<keyword evidence="4" id="KW-0472">Membrane</keyword>
<proteinExistence type="inferred from homology"/>
<keyword evidence="7" id="KW-0449">Lipoprotein</keyword>
<evidence type="ECO:0000256" key="2">
    <source>
        <dbReference type="ARBA" id="ARBA00007248"/>
    </source>
</evidence>
<dbReference type="Gene3D" id="2.60.40.2100">
    <property type="match status" value="1"/>
</dbReference>
<dbReference type="Proteomes" id="UP000283512">
    <property type="component" value="Unassembled WGS sequence"/>
</dbReference>
<evidence type="ECO:0000313" key="10">
    <source>
        <dbReference type="Proteomes" id="UP000283512"/>
    </source>
</evidence>
<name>A0A414YWE8_9BACE</name>
<comment type="caution">
    <text evidence="9">The sequence shown here is derived from an EMBL/GenBank/DDBJ whole genome shotgun (WGS) entry which is preliminary data.</text>
</comment>
<evidence type="ECO:0000256" key="4">
    <source>
        <dbReference type="ARBA" id="ARBA00023136"/>
    </source>
</evidence>
<dbReference type="InterPro" id="IPR014941">
    <property type="entry name" value="FimB/Mfa2/Mfa3"/>
</dbReference>
<sequence length="318" mass="36919">MNLKSLICRVTLGILIVSSWTMVSCDSFKEDLPECRLSVKFKYDYNMEFADAFHTQVDKVELYVFDKDGKFLFKQAEEGGSLSTGNYLMEVALPVGEYQFVAWAGARDSYDITSLIPGTSTITDLKLQLKREESLIIDKELETLWYGEIINVNFTGTIHQTETINLIKDTKRVRFIFQSYANNWELKMNDYDYEIRESNGYLGHDNSLLDDDVLSFRPYHMNQLNSFSASVDLNTMRLMKDRTTRLVITEKSTSNKVFDINLIDYLAMTNMEDKKIGMQEYFDRQSNYHIVFFLSGSWLAMKIVINGWTVYSQTEGDF</sequence>
<dbReference type="Proteomes" id="UP000284689">
    <property type="component" value="Unassembled WGS sequence"/>
</dbReference>
<evidence type="ECO:0000256" key="5">
    <source>
        <dbReference type="ARBA" id="ARBA00023139"/>
    </source>
</evidence>
<evidence type="ECO:0000256" key="3">
    <source>
        <dbReference type="ARBA" id="ARBA00022729"/>
    </source>
</evidence>
<evidence type="ECO:0000256" key="7">
    <source>
        <dbReference type="ARBA" id="ARBA00023288"/>
    </source>
</evidence>
<dbReference type="EMBL" id="QRKD01000005">
    <property type="protein sequence ID" value="RHH91477.1"/>
    <property type="molecule type" value="Genomic_DNA"/>
</dbReference>
<accession>A0A414YWE8</accession>
<reference evidence="10 11" key="1">
    <citation type="submission" date="2018-08" db="EMBL/GenBank/DDBJ databases">
        <title>A genome reference for cultivated species of the human gut microbiota.</title>
        <authorList>
            <person name="Zou Y."/>
            <person name="Xue W."/>
            <person name="Luo G."/>
        </authorList>
    </citation>
    <scope>NUCLEOTIDE SEQUENCE [LARGE SCALE GENOMIC DNA]</scope>
    <source>
        <strain evidence="9 10">AM16-49B</strain>
        <strain evidence="8 11">AM31-16AC</strain>
    </source>
</reference>
<dbReference type="EMBL" id="QSJD01000008">
    <property type="protein sequence ID" value="RHD50240.1"/>
    <property type="molecule type" value="Genomic_DNA"/>
</dbReference>
<comment type="subcellular location">
    <subcellularLocation>
        <location evidence="1">Cell outer membrane</location>
    </subcellularLocation>
</comment>
<keyword evidence="5" id="KW-0564">Palmitate</keyword>
<evidence type="ECO:0000313" key="11">
    <source>
        <dbReference type="Proteomes" id="UP000284689"/>
    </source>
</evidence>
<dbReference type="PROSITE" id="PS51257">
    <property type="entry name" value="PROKAR_LIPOPROTEIN"/>
    <property type="match status" value="1"/>
</dbReference>